<feature type="transmembrane region" description="Helical" evidence="7">
    <location>
        <begin position="60"/>
        <end position="83"/>
    </location>
</feature>
<organism evidence="9">
    <name type="scientific">hydrothermal vent metagenome</name>
    <dbReference type="NCBI Taxonomy" id="652676"/>
    <lineage>
        <taxon>unclassified sequences</taxon>
        <taxon>metagenomes</taxon>
        <taxon>ecological metagenomes</taxon>
    </lineage>
</organism>
<dbReference type="PANTHER" id="PTHR43327:SF2">
    <property type="entry name" value="MODULATOR OF FTSH PROTEASE HFLK"/>
    <property type="match status" value="1"/>
</dbReference>
<evidence type="ECO:0000256" key="4">
    <source>
        <dbReference type="ARBA" id="ARBA00022989"/>
    </source>
</evidence>
<feature type="domain" description="Band 7" evidence="8">
    <location>
        <begin position="78"/>
        <end position="243"/>
    </location>
</feature>
<dbReference type="SUPFAM" id="SSF117892">
    <property type="entry name" value="Band 7/SPFH domain"/>
    <property type="match status" value="1"/>
</dbReference>
<dbReference type="InterPro" id="IPR020980">
    <property type="entry name" value="Membrane_HflK_N"/>
</dbReference>
<evidence type="ECO:0000256" key="1">
    <source>
        <dbReference type="ARBA" id="ARBA00004370"/>
    </source>
</evidence>
<feature type="region of interest" description="Disordered" evidence="6">
    <location>
        <begin position="1"/>
        <end position="28"/>
    </location>
</feature>
<evidence type="ECO:0000256" key="2">
    <source>
        <dbReference type="ARBA" id="ARBA00006971"/>
    </source>
</evidence>
<evidence type="ECO:0000313" key="9">
    <source>
        <dbReference type="EMBL" id="VAW98788.1"/>
    </source>
</evidence>
<keyword evidence="4 7" id="KW-1133">Transmembrane helix</keyword>
<name>A0A3B0ZZ07_9ZZZZ</name>
<dbReference type="SMART" id="SM00244">
    <property type="entry name" value="PHB"/>
    <property type="match status" value="1"/>
</dbReference>
<dbReference type="AlphaFoldDB" id="A0A3B0ZZ07"/>
<keyword evidence="5 7" id="KW-0472">Membrane</keyword>
<dbReference type="PANTHER" id="PTHR43327">
    <property type="entry name" value="STOMATIN-LIKE PROTEIN 2, MITOCHONDRIAL"/>
    <property type="match status" value="1"/>
</dbReference>
<feature type="compositionally biased region" description="Basic and acidic residues" evidence="6">
    <location>
        <begin position="11"/>
        <end position="24"/>
    </location>
</feature>
<proteinExistence type="inferred from homology"/>
<dbReference type="NCBIfam" id="TIGR01933">
    <property type="entry name" value="hflK"/>
    <property type="match status" value="1"/>
</dbReference>
<protein>
    <submittedName>
        <fullName evidence="9">HflK protein</fullName>
    </submittedName>
</protein>
<dbReference type="Pfam" id="PF01145">
    <property type="entry name" value="Band_7"/>
    <property type="match status" value="1"/>
</dbReference>
<evidence type="ECO:0000256" key="3">
    <source>
        <dbReference type="ARBA" id="ARBA00022692"/>
    </source>
</evidence>
<evidence type="ECO:0000259" key="8">
    <source>
        <dbReference type="SMART" id="SM00244"/>
    </source>
</evidence>
<dbReference type="CDD" id="cd03404">
    <property type="entry name" value="SPFH_HflK"/>
    <property type="match status" value="1"/>
</dbReference>
<dbReference type="InterPro" id="IPR050710">
    <property type="entry name" value="Band7/mec-2_domain"/>
</dbReference>
<gene>
    <name evidence="9" type="ORF">MNBD_GAMMA22-1326</name>
</gene>
<evidence type="ECO:0000256" key="7">
    <source>
        <dbReference type="SAM" id="Phobius"/>
    </source>
</evidence>
<dbReference type="Pfam" id="PF12221">
    <property type="entry name" value="HflK_N"/>
    <property type="match status" value="1"/>
</dbReference>
<dbReference type="GO" id="GO:0016020">
    <property type="term" value="C:membrane"/>
    <property type="evidence" value="ECO:0007669"/>
    <property type="project" value="UniProtKB-SubCell"/>
</dbReference>
<dbReference type="EMBL" id="UOFS01000039">
    <property type="protein sequence ID" value="VAW98788.1"/>
    <property type="molecule type" value="Genomic_DNA"/>
</dbReference>
<dbReference type="Gene3D" id="3.30.479.30">
    <property type="entry name" value="Band 7 domain"/>
    <property type="match status" value="1"/>
</dbReference>
<comment type="similarity">
    <text evidence="2">Belongs to the band 7/mec-2 family. HflK subfamily.</text>
</comment>
<sequence>MAWNEPGGSGGDKDPWGNRGKDQGPPDLDEVIKNVQKKISGIFGGKGSGGGSNSGNSKGIASVFIIIFGLASVVWGFAGIYIVEEGKQAVVLQFGKFHSISSPGPHWLPIGIQEKFLINVSGVRKINIGQGSDEALMLTGDDNIVDVEYVIQYNIKNAKDYLFNDVLPDQSILLATQSSVREVVGHENFESVIKGKRIAIAEEVKVKVQVILDNYKTGIQLRGFDMQKSVAPSVVLPAFFDVKAAEQEKEKAINKASGYVNSIIPRAEGQAARVVQEAEAYKAEVIARATGETTRFTKILREYEKAPKVTRQRLYLEAMETVFSGTNKIMVDVKGGNNMMYLPLDQIVKSRKSSKQTDSELFNNLNTESTTLNRGSSVIENNDRSRRTR</sequence>
<dbReference type="InterPro" id="IPR036013">
    <property type="entry name" value="Band_7/SPFH_dom_sf"/>
</dbReference>
<comment type="subcellular location">
    <subcellularLocation>
        <location evidence="1">Membrane</location>
    </subcellularLocation>
</comment>
<evidence type="ECO:0000256" key="5">
    <source>
        <dbReference type="ARBA" id="ARBA00023136"/>
    </source>
</evidence>
<accession>A0A3B0ZZ07</accession>
<feature type="region of interest" description="Disordered" evidence="6">
    <location>
        <begin position="358"/>
        <end position="389"/>
    </location>
</feature>
<reference evidence="9" key="1">
    <citation type="submission" date="2018-06" db="EMBL/GenBank/DDBJ databases">
        <authorList>
            <person name="Zhirakovskaya E."/>
        </authorList>
    </citation>
    <scope>NUCLEOTIDE SEQUENCE</scope>
</reference>
<evidence type="ECO:0000256" key="6">
    <source>
        <dbReference type="SAM" id="MobiDB-lite"/>
    </source>
</evidence>
<keyword evidence="3 7" id="KW-0812">Transmembrane</keyword>
<dbReference type="InterPro" id="IPR001107">
    <property type="entry name" value="Band_7"/>
</dbReference>
<feature type="compositionally biased region" description="Polar residues" evidence="6">
    <location>
        <begin position="359"/>
        <end position="380"/>
    </location>
</feature>
<dbReference type="InterPro" id="IPR010201">
    <property type="entry name" value="HflK"/>
</dbReference>